<reference evidence="1 2" key="1">
    <citation type="submission" date="2019-02" db="EMBL/GenBank/DDBJ databases">
        <title>Deep-cultivation of Planctomycetes and their phenomic and genomic characterization uncovers novel biology.</title>
        <authorList>
            <person name="Wiegand S."/>
            <person name="Jogler M."/>
            <person name="Boedeker C."/>
            <person name="Pinto D."/>
            <person name="Vollmers J."/>
            <person name="Rivas-Marin E."/>
            <person name="Kohn T."/>
            <person name="Peeters S.H."/>
            <person name="Heuer A."/>
            <person name="Rast P."/>
            <person name="Oberbeckmann S."/>
            <person name="Bunk B."/>
            <person name="Jeske O."/>
            <person name="Meyerdierks A."/>
            <person name="Storesund J.E."/>
            <person name="Kallscheuer N."/>
            <person name="Luecker S."/>
            <person name="Lage O.M."/>
            <person name="Pohl T."/>
            <person name="Merkel B.J."/>
            <person name="Hornburger P."/>
            <person name="Mueller R.-W."/>
            <person name="Bruemmer F."/>
            <person name="Labrenz M."/>
            <person name="Spormann A.M."/>
            <person name="Op den Camp H."/>
            <person name="Overmann J."/>
            <person name="Amann R."/>
            <person name="Jetten M.S.M."/>
            <person name="Mascher T."/>
            <person name="Medema M.H."/>
            <person name="Devos D.P."/>
            <person name="Kaster A.-K."/>
            <person name="Ovreas L."/>
            <person name="Rohde M."/>
            <person name="Galperin M.Y."/>
            <person name="Jogler C."/>
        </authorList>
    </citation>
    <scope>NUCLEOTIDE SEQUENCE [LARGE SCALE GENOMIC DNA]</scope>
    <source>
        <strain evidence="1 2">Pla175</strain>
    </source>
</reference>
<dbReference type="OrthoDB" id="241134at2"/>
<evidence type="ECO:0000313" key="1">
    <source>
        <dbReference type="EMBL" id="QDU88767.1"/>
    </source>
</evidence>
<dbReference type="Pfam" id="PF14885">
    <property type="entry name" value="GHL15"/>
    <property type="match status" value="1"/>
</dbReference>
<protein>
    <submittedName>
        <fullName evidence="1">Uncharacterized protein</fullName>
    </submittedName>
</protein>
<dbReference type="AlphaFoldDB" id="A0A518DBB2"/>
<proteinExistence type="predicted"/>
<gene>
    <name evidence="1" type="ORF">Pla175_21500</name>
</gene>
<dbReference type="InterPro" id="IPR029455">
    <property type="entry name" value="GHL15"/>
</dbReference>
<evidence type="ECO:0000313" key="2">
    <source>
        <dbReference type="Proteomes" id="UP000317429"/>
    </source>
</evidence>
<keyword evidence="2" id="KW-1185">Reference proteome</keyword>
<organism evidence="1 2">
    <name type="scientific">Pirellulimonas nuda</name>
    <dbReference type="NCBI Taxonomy" id="2528009"/>
    <lineage>
        <taxon>Bacteria</taxon>
        <taxon>Pseudomonadati</taxon>
        <taxon>Planctomycetota</taxon>
        <taxon>Planctomycetia</taxon>
        <taxon>Pirellulales</taxon>
        <taxon>Lacipirellulaceae</taxon>
        <taxon>Pirellulimonas</taxon>
    </lineage>
</organism>
<dbReference type="EMBL" id="CP036291">
    <property type="protein sequence ID" value="QDU88767.1"/>
    <property type="molecule type" value="Genomic_DNA"/>
</dbReference>
<dbReference type="KEGG" id="pnd:Pla175_21500"/>
<sequence>MAEHPGWVEEVREGTVRWTYANSAARNWWADTADRLVHDSALNGVFGDGAPGANARGQLENVESCLERLSSFVIYNGYRVQSSSKCAAGASTLAHADGVFCEAFFRSSVETADEGVKLMDELLAIPPDKYILCRGAGDGAFGATHDFSLACYLIIANDYSFYSWGGAKNSYAADDSLIYWSDDFAQEIGKPLGKAAKAGYAYHRDFEHCSVDVDLEAKTSSIAWKRPDKKTTPAR</sequence>
<accession>A0A518DBB2</accession>
<name>A0A518DBB2_9BACT</name>
<dbReference type="Proteomes" id="UP000317429">
    <property type="component" value="Chromosome"/>
</dbReference>